<dbReference type="EMBL" id="QGTQ01000003">
    <property type="protein sequence ID" value="PWW06297.1"/>
    <property type="molecule type" value="Genomic_DNA"/>
</dbReference>
<comment type="caution">
    <text evidence="1">The sequence shown here is derived from an EMBL/GenBank/DDBJ whole genome shotgun (WGS) entry which is preliminary data.</text>
</comment>
<reference evidence="1 2" key="1">
    <citation type="submission" date="2018-05" db="EMBL/GenBank/DDBJ databases">
        <title>Genomic Encyclopedia of Type Strains, Phase III (KMG-III): the genomes of soil and plant-associated and newly described type strains.</title>
        <authorList>
            <person name="Whitman W."/>
        </authorList>
    </citation>
    <scope>NUCLEOTIDE SEQUENCE [LARGE SCALE GENOMIC DNA]</scope>
    <source>
        <strain evidence="1 2">CECT 5696</strain>
    </source>
</reference>
<dbReference type="OrthoDB" id="2666691at2"/>
<dbReference type="Proteomes" id="UP000246635">
    <property type="component" value="Unassembled WGS sequence"/>
</dbReference>
<evidence type="ECO:0000313" key="2">
    <source>
        <dbReference type="Proteomes" id="UP000246635"/>
    </source>
</evidence>
<accession>A0A2V2YX18</accession>
<sequence>MNPFDDLEYGSQTLELLATNLKDPDVLHVFQQVWKFRERNGFKKTYLPDWSTKRRRYDNSFLILEATRFIYRDERGSSNPYFPTIRGKQLALYLINDIGMDKSGFVKLNDEQFVAFMSARGGTEQND</sequence>
<name>A0A2V2YX18_9BACL</name>
<gene>
    <name evidence="1" type="ORF">DFQ01_103199</name>
</gene>
<proteinExistence type="predicted"/>
<organism evidence="1 2">
    <name type="scientific">Paenibacillus cellulosilyticus</name>
    <dbReference type="NCBI Taxonomy" id="375489"/>
    <lineage>
        <taxon>Bacteria</taxon>
        <taxon>Bacillati</taxon>
        <taxon>Bacillota</taxon>
        <taxon>Bacilli</taxon>
        <taxon>Bacillales</taxon>
        <taxon>Paenibacillaceae</taxon>
        <taxon>Paenibacillus</taxon>
    </lineage>
</organism>
<protein>
    <submittedName>
        <fullName evidence="1">Uncharacterized protein</fullName>
    </submittedName>
</protein>
<dbReference type="AlphaFoldDB" id="A0A2V2YX18"/>
<evidence type="ECO:0000313" key="1">
    <source>
        <dbReference type="EMBL" id="PWW06297.1"/>
    </source>
</evidence>
<keyword evidence="2" id="KW-1185">Reference proteome</keyword>
<dbReference type="RefSeq" id="WP_110042979.1">
    <property type="nucleotide sequence ID" value="NZ_CP054609.1"/>
</dbReference>